<organism evidence="2 3">
    <name type="scientific">Vulgatibacter incomptus</name>
    <dbReference type="NCBI Taxonomy" id="1391653"/>
    <lineage>
        <taxon>Bacteria</taxon>
        <taxon>Pseudomonadati</taxon>
        <taxon>Myxococcota</taxon>
        <taxon>Myxococcia</taxon>
        <taxon>Myxococcales</taxon>
        <taxon>Cystobacterineae</taxon>
        <taxon>Vulgatibacteraceae</taxon>
        <taxon>Vulgatibacter</taxon>
    </lineage>
</organism>
<dbReference type="Proteomes" id="UP000055590">
    <property type="component" value="Chromosome"/>
</dbReference>
<name>A0A0K1P8Y7_9BACT</name>
<protein>
    <submittedName>
        <fullName evidence="2">Cell division protein FtsK</fullName>
    </submittedName>
</protein>
<dbReference type="OrthoDB" id="5377905at2"/>
<evidence type="ECO:0000313" key="3">
    <source>
        <dbReference type="Proteomes" id="UP000055590"/>
    </source>
</evidence>
<keyword evidence="3" id="KW-1185">Reference proteome</keyword>
<sequence length="604" mass="62117">MSVRSFSIAWVILALATAGCGGCRSKEAAQEATAAAFLPARPSSAILVPDPAKLGETVKALEQTRLAGLAATTVLGARDAGDLLRPITRQLGFDPREPGGFEKTGIDGRKGIAFGDDVLVIGVTDRDRFDPYVAALAKRLGGETRGKETWTGTQEAPANVEVTTFTDASGKVQVALGVKDGFAVIGSGGSAVEKVGASLSRPRSLSLDANPAFRKLLGRLGERDVYGWLPEGMGAGRNRRLEKGAAFGLRAGTGGLNARVIASQGALQLAMILPIGKQAGAGLVPLLPPDDLLVVRLGGDPVALSPVLDSLLPRGLSRALVAAGIDPTTEILSQLQPGIALGLELNPAIDLSGGIPTDPSISSTNPFRFVRAMMVARVKDPAKAAEVLGKLATGAERFRMQIASEEKDGVKIYRATYAAGEGMTWGLVGDTLLATGGGEEMFQKGLARVRARDEITGSRGADGGADKKKSGSARRAAEEVGPASAGPISSNALRASSSGAEKAAGAAKAENVAARADGKADGFAIAEPGARQLFDSAGSAAHLDVARLAASLRAIPQSAFGVGGFRMKELFQTWVDLLDEVKGVTAALSIDEDGVIVDMDVGLK</sequence>
<reference evidence="2 3" key="1">
    <citation type="submission" date="2015-08" db="EMBL/GenBank/DDBJ databases">
        <authorList>
            <person name="Babu N.S."/>
            <person name="Beckwith C.J."/>
            <person name="Beseler K.G."/>
            <person name="Brison A."/>
            <person name="Carone J.V."/>
            <person name="Caskin T.P."/>
            <person name="Diamond M."/>
            <person name="Durham M.E."/>
            <person name="Foxe J.M."/>
            <person name="Go M."/>
            <person name="Henderson B.A."/>
            <person name="Jones I.B."/>
            <person name="McGettigan J.A."/>
            <person name="Micheletti S.J."/>
            <person name="Nasrallah M.E."/>
            <person name="Ortiz D."/>
            <person name="Piller C.R."/>
            <person name="Privatt S.R."/>
            <person name="Schneider S.L."/>
            <person name="Sharp S."/>
            <person name="Smith T.C."/>
            <person name="Stanton J.D."/>
            <person name="Ullery H.E."/>
            <person name="Wilson R.J."/>
            <person name="Serrano M.G."/>
            <person name="Buck G."/>
            <person name="Lee V."/>
            <person name="Wang Y."/>
            <person name="Carvalho R."/>
            <person name="Voegtly L."/>
            <person name="Shi R."/>
            <person name="Duckworth R."/>
            <person name="Johnson A."/>
            <person name="Loviza R."/>
            <person name="Walstead R."/>
            <person name="Shah Z."/>
            <person name="Kiflezghi M."/>
            <person name="Wade K."/>
            <person name="Ball S.L."/>
            <person name="Bradley K.W."/>
            <person name="Asai D.J."/>
            <person name="Bowman C.A."/>
            <person name="Russell D.A."/>
            <person name="Pope W.H."/>
            <person name="Jacobs-Sera D."/>
            <person name="Hendrix R.W."/>
            <person name="Hatfull G.F."/>
        </authorList>
    </citation>
    <scope>NUCLEOTIDE SEQUENCE [LARGE SCALE GENOMIC DNA]</scope>
    <source>
        <strain evidence="2 3">DSM 27710</strain>
    </source>
</reference>
<keyword evidence="2" id="KW-0131">Cell cycle</keyword>
<evidence type="ECO:0000256" key="1">
    <source>
        <dbReference type="SAM" id="MobiDB-lite"/>
    </source>
</evidence>
<dbReference type="PROSITE" id="PS51257">
    <property type="entry name" value="PROKAR_LIPOPROTEIN"/>
    <property type="match status" value="1"/>
</dbReference>
<keyword evidence="2" id="KW-0132">Cell division</keyword>
<dbReference type="STRING" id="1391653.AKJ08_0359"/>
<feature type="region of interest" description="Disordered" evidence="1">
    <location>
        <begin position="453"/>
        <end position="494"/>
    </location>
</feature>
<dbReference type="RefSeq" id="WP_050724483.1">
    <property type="nucleotide sequence ID" value="NZ_CP012332.1"/>
</dbReference>
<proteinExistence type="predicted"/>
<dbReference type="AlphaFoldDB" id="A0A0K1P8Y7"/>
<dbReference type="KEGG" id="vin:AKJ08_0359"/>
<evidence type="ECO:0000313" key="2">
    <source>
        <dbReference type="EMBL" id="AKU89972.1"/>
    </source>
</evidence>
<dbReference type="GO" id="GO:0051301">
    <property type="term" value="P:cell division"/>
    <property type="evidence" value="ECO:0007669"/>
    <property type="project" value="UniProtKB-KW"/>
</dbReference>
<dbReference type="EMBL" id="CP012332">
    <property type="protein sequence ID" value="AKU89972.1"/>
    <property type="molecule type" value="Genomic_DNA"/>
</dbReference>
<gene>
    <name evidence="2" type="ORF">AKJ08_0359</name>
</gene>
<accession>A0A0K1P8Y7</accession>